<dbReference type="PANTHER" id="PTHR21621:SF4">
    <property type="entry name" value="GLUTATHIONE SYNTHETASE"/>
    <property type="match status" value="1"/>
</dbReference>
<comment type="caution">
    <text evidence="3">The sequence shown here is derived from an EMBL/GenBank/DDBJ whole genome shotgun (WGS) entry which is preliminary data.</text>
</comment>
<reference evidence="3" key="2">
    <citation type="journal article" date="2021" name="Mar. Drugs">
        <title>Genome Reduction and Secondary Metabolism of the Marine Sponge-Associated Cyanobacterium Leptothoe.</title>
        <authorList>
            <person name="Konstantinou D."/>
            <person name="Popin R.V."/>
            <person name="Fewer D.P."/>
            <person name="Sivonen K."/>
            <person name="Gkelis S."/>
        </authorList>
    </citation>
    <scope>NUCLEOTIDE SEQUENCE</scope>
    <source>
        <strain evidence="3">TAU-MAC 1115</strain>
    </source>
</reference>
<proteinExistence type="predicted"/>
<dbReference type="AlphaFoldDB" id="A0A947DI94"/>
<dbReference type="GO" id="GO:0005737">
    <property type="term" value="C:cytoplasm"/>
    <property type="evidence" value="ECO:0007669"/>
    <property type="project" value="TreeGrafter"/>
</dbReference>
<reference evidence="3" key="1">
    <citation type="submission" date="2020-11" db="EMBL/GenBank/DDBJ databases">
        <authorList>
            <person name="Konstantinou D."/>
            <person name="Gkelis S."/>
            <person name="Popin R."/>
            <person name="Fewer D."/>
            <person name="Sivonen K."/>
        </authorList>
    </citation>
    <scope>NUCLEOTIDE SEQUENCE</scope>
    <source>
        <strain evidence="3">TAU-MAC 1115</strain>
    </source>
</reference>
<dbReference type="GO" id="GO:0004363">
    <property type="term" value="F:glutathione synthase activity"/>
    <property type="evidence" value="ECO:0007669"/>
    <property type="project" value="InterPro"/>
</dbReference>
<dbReference type="RefSeq" id="WP_215610569.1">
    <property type="nucleotide sequence ID" value="NZ_JADOES010000048.1"/>
</dbReference>
<dbReference type="SUPFAM" id="SSF56059">
    <property type="entry name" value="Glutathione synthetase ATP-binding domain-like"/>
    <property type="match status" value="1"/>
</dbReference>
<feature type="domain" description="ATP-grasp" evidence="2">
    <location>
        <begin position="45"/>
        <end position="245"/>
    </location>
</feature>
<dbReference type="PROSITE" id="PS50975">
    <property type="entry name" value="ATP_GRASP"/>
    <property type="match status" value="1"/>
</dbReference>
<dbReference type="GO" id="GO:0046872">
    <property type="term" value="F:metal ion binding"/>
    <property type="evidence" value="ECO:0007669"/>
    <property type="project" value="InterPro"/>
</dbReference>
<dbReference type="PANTHER" id="PTHR21621">
    <property type="entry name" value="RIBOSOMAL PROTEIN S6 MODIFICATION PROTEIN"/>
    <property type="match status" value="1"/>
</dbReference>
<gene>
    <name evidence="3" type="ORF">IXB50_18950</name>
</gene>
<dbReference type="Pfam" id="PF02951">
    <property type="entry name" value="GSH-S_N"/>
    <property type="match status" value="1"/>
</dbReference>
<evidence type="ECO:0000313" key="4">
    <source>
        <dbReference type="Proteomes" id="UP000717364"/>
    </source>
</evidence>
<dbReference type="EMBL" id="JADOES010000048">
    <property type="protein sequence ID" value="MBT9317506.1"/>
    <property type="molecule type" value="Genomic_DNA"/>
</dbReference>
<dbReference type="InterPro" id="IPR004218">
    <property type="entry name" value="GSHS_ATP-bd"/>
</dbReference>
<keyword evidence="4" id="KW-1185">Reference proteome</keyword>
<evidence type="ECO:0000313" key="3">
    <source>
        <dbReference type="EMBL" id="MBT9317506.1"/>
    </source>
</evidence>
<name>A0A947DI94_9CYAN</name>
<dbReference type="InterPro" id="IPR004215">
    <property type="entry name" value="GSHS_N"/>
</dbReference>
<dbReference type="GO" id="GO:0005524">
    <property type="term" value="F:ATP binding"/>
    <property type="evidence" value="ECO:0007669"/>
    <property type="project" value="UniProtKB-UniRule"/>
</dbReference>
<keyword evidence="1" id="KW-0547">Nucleotide-binding</keyword>
<dbReference type="InterPro" id="IPR011761">
    <property type="entry name" value="ATP-grasp"/>
</dbReference>
<evidence type="ECO:0000256" key="1">
    <source>
        <dbReference type="PROSITE-ProRule" id="PRU00409"/>
    </source>
</evidence>
<protein>
    <recommendedName>
        <fullName evidence="2">ATP-grasp domain-containing protein</fullName>
    </recommendedName>
</protein>
<dbReference type="Gene3D" id="3.30.470.20">
    <property type="entry name" value="ATP-grasp fold, B domain"/>
    <property type="match status" value="1"/>
</dbReference>
<dbReference type="Pfam" id="PF02955">
    <property type="entry name" value="GSH-S_ATP"/>
    <property type="match status" value="1"/>
</dbReference>
<evidence type="ECO:0000259" key="2">
    <source>
        <dbReference type="PROSITE" id="PS50975"/>
    </source>
</evidence>
<organism evidence="3 4">
    <name type="scientific">Leptothoe spongobia TAU-MAC 1115</name>
    <dbReference type="NCBI Taxonomy" id="1967444"/>
    <lineage>
        <taxon>Bacteria</taxon>
        <taxon>Bacillati</taxon>
        <taxon>Cyanobacteriota</taxon>
        <taxon>Cyanophyceae</taxon>
        <taxon>Nodosilineales</taxon>
        <taxon>Cymatolegaceae</taxon>
        <taxon>Leptothoe</taxon>
        <taxon>Leptothoe spongobia</taxon>
    </lineage>
</organism>
<sequence>MAQSKDVLFIIDPIDSLEPGHDTSLGLMEAAIKNGDRVFITTPKDLVIASDGAASSVYAVVQEVTSFVQQQYPKKNKLVSVPIVEESIQSYGGNDVQIIKLTDKNWRQQIWDYAEEKAKTNRSVIIAQKFLPDVKDGDMRIFYTNGKPIAAVNRIPPGEEALANMAQGGTGIAVPLENVSSASMAAAHQIADWGKKRGIVIVGIDVIGRETPYITELNPGSPTGLIEAQKQLGQDVCSDAWAAVNEAIHAHQIVHGNLVSLHWQFMLELIQRPASYMANVTSLAQQWLANRGRHR</sequence>
<dbReference type="SUPFAM" id="SSF52440">
    <property type="entry name" value="PreATP-grasp domain"/>
    <property type="match status" value="1"/>
</dbReference>
<dbReference type="InterPro" id="IPR016185">
    <property type="entry name" value="PreATP-grasp_dom_sf"/>
</dbReference>
<dbReference type="Proteomes" id="UP000717364">
    <property type="component" value="Unassembled WGS sequence"/>
</dbReference>
<keyword evidence="1" id="KW-0067">ATP-binding</keyword>
<accession>A0A947DI94</accession>
<dbReference type="Gene3D" id="3.40.50.20">
    <property type="match status" value="1"/>
</dbReference>